<name>A0ABX6SYG6_9VIRU</name>
<evidence type="ECO:0000313" key="5">
    <source>
        <dbReference type="EMBL" id="QNN89181.1"/>
    </source>
</evidence>
<feature type="compositionally biased region" description="Basic and acidic residues" evidence="4">
    <location>
        <begin position="616"/>
        <end position="640"/>
    </location>
</feature>
<protein>
    <submittedName>
        <fullName evidence="5">RNA dependent RNA polymerase</fullName>
    </submittedName>
</protein>
<organism evidence="5 6">
    <name type="scientific">Oidiodendron maius ourmia-like virus 1</name>
    <dbReference type="NCBI Taxonomy" id="2769355"/>
    <lineage>
        <taxon>Viruses</taxon>
        <taxon>Riboviria</taxon>
        <taxon>Orthornavirae</taxon>
        <taxon>Lenarviricota</taxon>
        <taxon>Miaviricetes</taxon>
        <taxon>Ourlivirales</taxon>
        <taxon>Botourmiaviridae</taxon>
        <taxon>Scleroulivirus</taxon>
        <taxon>Scleroulivirus oidiodendronae</taxon>
    </lineage>
</organism>
<dbReference type="EMBL" id="MN736966">
    <property type="protein sequence ID" value="QNN89181.1"/>
    <property type="molecule type" value="Genomic_RNA"/>
</dbReference>
<evidence type="ECO:0000313" key="6">
    <source>
        <dbReference type="Proteomes" id="UP000831875"/>
    </source>
</evidence>
<dbReference type="Pfam" id="PF05919">
    <property type="entry name" value="Mitovir_RNA_pol"/>
    <property type="match status" value="1"/>
</dbReference>
<evidence type="ECO:0000256" key="1">
    <source>
        <dbReference type="ARBA" id="ARBA00022484"/>
    </source>
</evidence>
<keyword evidence="6" id="KW-1185">Reference proteome</keyword>
<dbReference type="Proteomes" id="UP000831875">
    <property type="component" value="Segment"/>
</dbReference>
<dbReference type="InterPro" id="IPR008686">
    <property type="entry name" value="RNA_pol_mitovir"/>
</dbReference>
<dbReference type="SUPFAM" id="SSF56672">
    <property type="entry name" value="DNA/RNA polymerases"/>
    <property type="match status" value="1"/>
</dbReference>
<dbReference type="GeneID" id="80538977"/>
<feature type="region of interest" description="Disordered" evidence="4">
    <location>
        <begin position="599"/>
        <end position="640"/>
    </location>
</feature>
<keyword evidence="1" id="KW-0696">RNA-directed RNA polymerase</keyword>
<evidence type="ECO:0000256" key="4">
    <source>
        <dbReference type="SAM" id="MobiDB-lite"/>
    </source>
</evidence>
<evidence type="ECO:0000256" key="2">
    <source>
        <dbReference type="ARBA" id="ARBA00022679"/>
    </source>
</evidence>
<reference evidence="5 6" key="1">
    <citation type="submission" date="2019-11" db="EMBL/GenBank/DDBJ databases">
        <title>New viral taxa with unprecedented genome organizations defined by the characterization of the virome from a collection of ericoid and orchid mycorrhizal fungi.</title>
        <authorList>
            <person name="Sutela S."/>
            <person name="Forgia M."/>
            <person name="Vainio E."/>
            <person name="Chiapello M."/>
            <person name="Daghino S."/>
            <person name="Vallino M."/>
            <person name="Martino E."/>
            <person name="Girlanda M."/>
            <person name="Perotto S."/>
            <person name="Turina M."/>
        </authorList>
    </citation>
    <scope>NUCLEOTIDE SEQUENCE [LARGE SCALE GENOMIC DNA]</scope>
    <source>
        <strain evidence="5">MUT1382</strain>
    </source>
</reference>
<proteinExistence type="predicted"/>
<dbReference type="RefSeq" id="YP_010800382.1">
    <property type="nucleotide sequence ID" value="NC_076858.1"/>
</dbReference>
<keyword evidence="2" id="KW-0808">Transferase</keyword>
<evidence type="ECO:0000256" key="3">
    <source>
        <dbReference type="ARBA" id="ARBA00022695"/>
    </source>
</evidence>
<dbReference type="InterPro" id="IPR043502">
    <property type="entry name" value="DNA/RNA_pol_sf"/>
</dbReference>
<sequence length="640" mass="72160">MVVVGRPRGACRVSMARTRRLVQRATTTWCQIFSRPVFDFVSSARTCTDLFKDVKKFLADCPSDDEAEVLAFQSIKKLLPPSCKCQEKDLILSLSELLSKPSGPLPSGYLAFVRRRVSSLFRKGWDVGLYDDRCRLVNANLSGTTDSPRREGGCLGAIHDHVELIDRVTGATEYSTTGVSAQIMVVQSAGKPRPLTKFSSNEVCLEPLHKTIYSRLSRTRWLCRGDPTSEKLARAGFRKGGTLVSGDYRSATDNLPLEVAELILDVILENSVSVPSSVKEHARRVLRPTLWNLDYDLEFEISRGQMMGSFLSFPLLCLQNFLCFEWARLEAGLEVMPLLINGDDILFETSCEEFPKRWMEVVGTLGLEVERTKTSVSTSYGSLNSTLFRWGEDDLLYVVPTLRFGMLAQTEFPNSLGVSFDSFVKGSPVDIRWRAARAFFSWHLATMKSVRAQPDELGFRGGLAFRMSRIFGLITNDCSVVALPRPPINHNVILSSDEISMVPAVEMSDELVELNNREMASWKFRVSFENLRLRASLRYCLALSRVRQPEICIPTRTTRSFLSDNFSWRRLRKRFFRPREGALGLIPVFDRVLLSQNTEDWEPPPPYGLEEWGGGDARDFSRPLPADDEKPERKKGAGLG</sequence>
<keyword evidence="3" id="KW-0548">Nucleotidyltransferase</keyword>
<accession>A0ABX6SYG6</accession>